<dbReference type="RefSeq" id="WP_180914954.1">
    <property type="nucleotide sequence ID" value="NZ_CP059165.1"/>
</dbReference>
<proteinExistence type="predicted"/>
<evidence type="ECO:0000259" key="3">
    <source>
        <dbReference type="PROSITE" id="PS50977"/>
    </source>
</evidence>
<evidence type="ECO:0000313" key="4">
    <source>
        <dbReference type="EMBL" id="QLL06375.1"/>
    </source>
</evidence>
<dbReference type="GO" id="GO:0000976">
    <property type="term" value="F:transcription cis-regulatory region binding"/>
    <property type="evidence" value="ECO:0007669"/>
    <property type="project" value="TreeGrafter"/>
</dbReference>
<dbReference type="Gene3D" id="1.10.357.10">
    <property type="entry name" value="Tetracycline Repressor, domain 2"/>
    <property type="match status" value="1"/>
</dbReference>
<dbReference type="EMBL" id="CP059165">
    <property type="protein sequence ID" value="QLL06375.1"/>
    <property type="molecule type" value="Genomic_DNA"/>
</dbReference>
<dbReference type="PANTHER" id="PTHR30055">
    <property type="entry name" value="HTH-TYPE TRANSCRIPTIONAL REGULATOR RUTR"/>
    <property type="match status" value="1"/>
</dbReference>
<feature type="domain" description="HTH tetR-type" evidence="3">
    <location>
        <begin position="27"/>
        <end position="87"/>
    </location>
</feature>
<dbReference type="AlphaFoldDB" id="A0A7D6HWR4"/>
<accession>A0A7D6HWR4</accession>
<name>A0A7D6HWR4_9MYCO</name>
<dbReference type="Pfam" id="PF21313">
    <property type="entry name" value="EthR_C"/>
    <property type="match status" value="1"/>
</dbReference>
<reference evidence="5" key="2">
    <citation type="submission" date="2023-07" db="EMBL/GenBank/DDBJ databases">
        <title>Description of Mycobacterium gordonae subsp. intergordonae subsp.nov. and Mycobacterium gordonae subsp. gordonae subsp. nov.</title>
        <authorList>
            <person name="Huang H."/>
        </authorList>
    </citation>
    <scope>NUCLEOTIDE SEQUENCE [LARGE SCALE GENOMIC DNA]</scope>
    <source>
        <strain evidence="5">24</strain>
    </source>
</reference>
<evidence type="ECO:0000313" key="5">
    <source>
        <dbReference type="Proteomes" id="UP000510682"/>
    </source>
</evidence>
<dbReference type="PANTHER" id="PTHR30055:SF184">
    <property type="entry name" value="HTH-TYPE TRANSCRIPTIONAL REGULATOR ETHR"/>
    <property type="match status" value="1"/>
</dbReference>
<dbReference type="Proteomes" id="UP000510682">
    <property type="component" value="Chromosome"/>
</dbReference>
<reference evidence="5" key="1">
    <citation type="submission" date="2020-07" db="EMBL/GenBank/DDBJ databases">
        <title>Description of Mycobacterium gordonae subsp. intergordonae subsp.nov. and Mycobacterium gordonae subsp. gordonae subsp. nov.</title>
        <authorList>
            <person name="Yu X."/>
        </authorList>
    </citation>
    <scope>NUCLEOTIDE SEQUENCE [LARGE SCALE GENOMIC DNA]</scope>
    <source>
        <strain evidence="5">24</strain>
    </source>
</reference>
<dbReference type="SUPFAM" id="SSF46689">
    <property type="entry name" value="Homeodomain-like"/>
    <property type="match status" value="1"/>
</dbReference>
<dbReference type="KEGG" id="mgor:H0P51_21895"/>
<dbReference type="InterPro" id="IPR050109">
    <property type="entry name" value="HTH-type_TetR-like_transc_reg"/>
</dbReference>
<feature type="DNA-binding region" description="H-T-H motif" evidence="2">
    <location>
        <begin position="50"/>
        <end position="69"/>
    </location>
</feature>
<dbReference type="Pfam" id="PF00440">
    <property type="entry name" value="TetR_N"/>
    <property type="match status" value="1"/>
</dbReference>
<protein>
    <submittedName>
        <fullName evidence="4">TetR/AcrR family transcriptional regulator</fullName>
    </submittedName>
</protein>
<keyword evidence="1 2" id="KW-0238">DNA-binding</keyword>
<evidence type="ECO:0000256" key="1">
    <source>
        <dbReference type="ARBA" id="ARBA00023125"/>
    </source>
</evidence>
<gene>
    <name evidence="4" type="ORF">H0P51_21895</name>
</gene>
<dbReference type="InterPro" id="IPR009057">
    <property type="entry name" value="Homeodomain-like_sf"/>
</dbReference>
<dbReference type="PROSITE" id="PS50977">
    <property type="entry name" value="HTH_TETR_2"/>
    <property type="match status" value="1"/>
</dbReference>
<dbReference type="InterPro" id="IPR049397">
    <property type="entry name" value="EthR_C"/>
</dbReference>
<dbReference type="GO" id="GO:0003700">
    <property type="term" value="F:DNA-binding transcription factor activity"/>
    <property type="evidence" value="ECO:0007669"/>
    <property type="project" value="TreeGrafter"/>
</dbReference>
<dbReference type="InterPro" id="IPR036271">
    <property type="entry name" value="Tet_transcr_reg_TetR-rel_C_sf"/>
</dbReference>
<sequence>MPNPPDARRDLAAARLVDRPRIRTGASETELAIFRATETLLEQRPFAELSVAQILEGAGLSRASFYHYFSSKLGVVAGLLVNVMDEVFAVASPFLTRPAMTMVESLRVSINSALELWGTHRVLLRVVMEHWPASPELEIQWQGAMSRFADAIAAEVDALREQGALPPGLPSIELARALVWSTERCLYIAGRGNELELPGEQAWSDTLVTLWAGTLQLGSPQS</sequence>
<evidence type="ECO:0000256" key="2">
    <source>
        <dbReference type="PROSITE-ProRule" id="PRU00335"/>
    </source>
</evidence>
<dbReference type="InterPro" id="IPR001647">
    <property type="entry name" value="HTH_TetR"/>
</dbReference>
<keyword evidence="5" id="KW-1185">Reference proteome</keyword>
<organism evidence="4 5">
    <name type="scientific">Mycobacterium vicinigordonae</name>
    <dbReference type="NCBI Taxonomy" id="1719132"/>
    <lineage>
        <taxon>Bacteria</taxon>
        <taxon>Bacillati</taxon>
        <taxon>Actinomycetota</taxon>
        <taxon>Actinomycetes</taxon>
        <taxon>Mycobacteriales</taxon>
        <taxon>Mycobacteriaceae</taxon>
        <taxon>Mycobacterium</taxon>
    </lineage>
</organism>
<dbReference type="SUPFAM" id="SSF48498">
    <property type="entry name" value="Tetracyclin repressor-like, C-terminal domain"/>
    <property type="match status" value="1"/>
</dbReference>
<dbReference type="Gene3D" id="1.10.10.60">
    <property type="entry name" value="Homeodomain-like"/>
    <property type="match status" value="1"/>
</dbReference>